<gene>
    <name evidence="3" type="ORF">QWZ03_01685</name>
</gene>
<name>A0ABT8B049_9NEIS</name>
<evidence type="ECO:0000256" key="1">
    <source>
        <dbReference type="ARBA" id="ARBA00009129"/>
    </source>
</evidence>
<dbReference type="PIRSF" id="PIRSF039008">
    <property type="entry name" value="YjbJ"/>
    <property type="match status" value="1"/>
</dbReference>
<reference evidence="3" key="1">
    <citation type="journal article" date="2014" name="Int. J. Syst. Evol. Microbiol.">
        <title>Complete genome of a new Firmicutes species belonging to the dominant human colonic microbiota ('Ruminococcus bicirculans') reveals two chromosomes and a selective capacity to utilize plant glucans.</title>
        <authorList>
            <consortium name="NISC Comparative Sequencing Program"/>
            <person name="Wegmann U."/>
            <person name="Louis P."/>
            <person name="Goesmann A."/>
            <person name="Henrissat B."/>
            <person name="Duncan S.H."/>
            <person name="Flint H.J."/>
        </authorList>
    </citation>
    <scope>NUCLEOTIDE SEQUENCE</scope>
    <source>
        <strain evidence="3">CECT 7703</strain>
    </source>
</reference>
<accession>A0ABT8B049</accession>
<sequence length="74" mass="8561">MNWDIVESNWKHYQGKVKAHWSKLTDKQLALIAGQRVELVGKIQEAYGITKDEAEQEIRRFELRNKVGGPTLPL</sequence>
<dbReference type="PANTHER" id="PTHR34977:SF1">
    <property type="entry name" value="UPF0337 PROTEIN YJBJ"/>
    <property type="match status" value="1"/>
</dbReference>
<dbReference type="Pfam" id="PF05532">
    <property type="entry name" value="CsbD"/>
    <property type="match status" value="1"/>
</dbReference>
<evidence type="ECO:0000259" key="2">
    <source>
        <dbReference type="Pfam" id="PF05532"/>
    </source>
</evidence>
<dbReference type="SUPFAM" id="SSF69047">
    <property type="entry name" value="Hypothetical protein YjbJ"/>
    <property type="match status" value="1"/>
</dbReference>
<comment type="similarity">
    <text evidence="1">Belongs to the UPF0337 (CsbD) family.</text>
</comment>
<dbReference type="InterPro" id="IPR026042">
    <property type="entry name" value="YjbJ"/>
</dbReference>
<evidence type="ECO:0000313" key="3">
    <source>
        <dbReference type="EMBL" id="MDN3575481.1"/>
    </source>
</evidence>
<feature type="domain" description="CsbD-like" evidence="2">
    <location>
        <begin position="4"/>
        <end position="55"/>
    </location>
</feature>
<organism evidence="3 4">
    <name type="scientific">Chitinimonas viridis</name>
    <dbReference type="NCBI Taxonomy" id="664880"/>
    <lineage>
        <taxon>Bacteria</taxon>
        <taxon>Pseudomonadati</taxon>
        <taxon>Pseudomonadota</taxon>
        <taxon>Betaproteobacteria</taxon>
        <taxon>Neisseriales</taxon>
        <taxon>Chitinibacteraceae</taxon>
        <taxon>Chitinimonas</taxon>
    </lineage>
</organism>
<dbReference type="Gene3D" id="1.10.1470.10">
    <property type="entry name" value="YjbJ"/>
    <property type="match status" value="1"/>
</dbReference>
<proteinExistence type="inferred from homology"/>
<dbReference type="EMBL" id="JAUFPU010000002">
    <property type="protein sequence ID" value="MDN3575481.1"/>
    <property type="molecule type" value="Genomic_DNA"/>
</dbReference>
<dbReference type="InterPro" id="IPR036629">
    <property type="entry name" value="YjbJ_sf"/>
</dbReference>
<comment type="caution">
    <text evidence="3">The sequence shown here is derived from an EMBL/GenBank/DDBJ whole genome shotgun (WGS) entry which is preliminary data.</text>
</comment>
<reference evidence="3" key="2">
    <citation type="submission" date="2023-06" db="EMBL/GenBank/DDBJ databases">
        <authorList>
            <person name="Lucena T."/>
            <person name="Sun Q."/>
        </authorList>
    </citation>
    <scope>NUCLEOTIDE SEQUENCE</scope>
    <source>
        <strain evidence="3">CECT 7703</strain>
    </source>
</reference>
<protein>
    <submittedName>
        <fullName evidence="3">CsbD family protein</fullName>
    </submittedName>
</protein>
<dbReference type="Proteomes" id="UP001180081">
    <property type="component" value="Unassembled WGS sequence"/>
</dbReference>
<evidence type="ECO:0000313" key="4">
    <source>
        <dbReference type="Proteomes" id="UP001180081"/>
    </source>
</evidence>
<dbReference type="RefSeq" id="WP_290331136.1">
    <property type="nucleotide sequence ID" value="NZ_JAUFPU010000002.1"/>
</dbReference>
<dbReference type="InterPro" id="IPR008462">
    <property type="entry name" value="CsbD"/>
</dbReference>
<keyword evidence="4" id="KW-1185">Reference proteome</keyword>
<dbReference type="PANTHER" id="PTHR34977">
    <property type="entry name" value="UPF0337 PROTEIN YJBJ"/>
    <property type="match status" value="1"/>
</dbReference>
<dbReference type="InterPro" id="IPR050423">
    <property type="entry name" value="UPF0337_stress_rsp"/>
</dbReference>